<keyword evidence="2" id="KW-1185">Reference proteome</keyword>
<evidence type="ECO:0000313" key="1">
    <source>
        <dbReference type="EMBL" id="CAK9206811.1"/>
    </source>
</evidence>
<gene>
    <name evidence="1" type="ORF">CSSPTR1EN2_LOCUS8535</name>
</gene>
<proteinExistence type="predicted"/>
<dbReference type="EMBL" id="OZ019907">
    <property type="protein sequence ID" value="CAK9206811.1"/>
    <property type="molecule type" value="Genomic_DNA"/>
</dbReference>
<dbReference type="Proteomes" id="UP001497512">
    <property type="component" value="Chromosome 15"/>
</dbReference>
<evidence type="ECO:0000313" key="2">
    <source>
        <dbReference type="Proteomes" id="UP001497512"/>
    </source>
</evidence>
<evidence type="ECO:0008006" key="3">
    <source>
        <dbReference type="Google" id="ProtNLM"/>
    </source>
</evidence>
<name>A0ABP0TWM1_9BRYO</name>
<reference evidence="1" key="1">
    <citation type="submission" date="2024-02" db="EMBL/GenBank/DDBJ databases">
        <authorList>
            <consortium name="ELIXIR-Norway"/>
            <consortium name="Elixir Norway"/>
        </authorList>
    </citation>
    <scope>NUCLEOTIDE SEQUENCE</scope>
</reference>
<accession>A0ABP0TWM1</accession>
<protein>
    <recommendedName>
        <fullName evidence="3">Transposase</fullName>
    </recommendedName>
</protein>
<organism evidence="1 2">
    <name type="scientific">Sphagnum troendelagicum</name>
    <dbReference type="NCBI Taxonomy" id="128251"/>
    <lineage>
        <taxon>Eukaryota</taxon>
        <taxon>Viridiplantae</taxon>
        <taxon>Streptophyta</taxon>
        <taxon>Embryophyta</taxon>
        <taxon>Bryophyta</taxon>
        <taxon>Sphagnophytina</taxon>
        <taxon>Sphagnopsida</taxon>
        <taxon>Sphagnales</taxon>
        <taxon>Sphagnaceae</taxon>
        <taxon>Sphagnum</taxon>
    </lineage>
</organism>
<sequence length="321" mass="37860">MGHVERFVNVSWGKKDALAVIKASDASSEEKRAQGNALCAHLRKIKTDLLSPGEKLTFEEMYHDWIEAQHAHVMLCRKLNKGVYYNIQCSSQDYLRPMLYMMRVVKKAGAKDTRCKDTYVKKHHDYLQMRKHEVIDGKRVVEWEVELSAYNKKTTDFAAFETFLMKKNEMNVRFALFYQDYTFRRMKMMSFIGRELTEAKMIREFKEKFGSSEEVVVAIKDWEQRPHRKFKESTKGKGFRTLLRKASYDMYLVDKFRTSCRCSHCKEHGECKTVLECENPRPYRTGRILRHGLVRYKMPCSREIMTSLPPTPGLEWEIGLV</sequence>